<dbReference type="Proteomes" id="UP000215335">
    <property type="component" value="Unassembled WGS sequence"/>
</dbReference>
<evidence type="ECO:0000313" key="2">
    <source>
        <dbReference type="Proteomes" id="UP000215335"/>
    </source>
</evidence>
<proteinExistence type="predicted"/>
<comment type="caution">
    <text evidence="1">The sequence shown here is derived from an EMBL/GenBank/DDBJ whole genome shotgun (WGS) entry which is preliminary data.</text>
</comment>
<keyword evidence="2" id="KW-1185">Reference proteome</keyword>
<reference evidence="1 2" key="1">
    <citation type="journal article" date="2017" name="Curr. Biol.">
        <title>The Evolution of Venom by Co-option of Single-Copy Genes.</title>
        <authorList>
            <person name="Martinson E.O."/>
            <person name="Mrinalini"/>
            <person name="Kelkar Y.D."/>
            <person name="Chang C.H."/>
            <person name="Werren J.H."/>
        </authorList>
    </citation>
    <scope>NUCLEOTIDE SEQUENCE [LARGE SCALE GENOMIC DNA]</scope>
    <source>
        <strain evidence="1 2">Alberta</strain>
        <tissue evidence="1">Whole body</tissue>
    </source>
</reference>
<dbReference type="OrthoDB" id="7648950at2759"/>
<accession>A0A232EDW2</accession>
<organism evidence="1 2">
    <name type="scientific">Trichomalopsis sarcophagae</name>
    <dbReference type="NCBI Taxonomy" id="543379"/>
    <lineage>
        <taxon>Eukaryota</taxon>
        <taxon>Metazoa</taxon>
        <taxon>Ecdysozoa</taxon>
        <taxon>Arthropoda</taxon>
        <taxon>Hexapoda</taxon>
        <taxon>Insecta</taxon>
        <taxon>Pterygota</taxon>
        <taxon>Neoptera</taxon>
        <taxon>Endopterygota</taxon>
        <taxon>Hymenoptera</taxon>
        <taxon>Apocrita</taxon>
        <taxon>Proctotrupomorpha</taxon>
        <taxon>Chalcidoidea</taxon>
        <taxon>Pteromalidae</taxon>
        <taxon>Pteromalinae</taxon>
        <taxon>Trichomalopsis</taxon>
    </lineage>
</organism>
<evidence type="ECO:0000313" key="1">
    <source>
        <dbReference type="EMBL" id="OXU16540.1"/>
    </source>
</evidence>
<dbReference type="EMBL" id="NNAY01005825">
    <property type="protein sequence ID" value="OXU16540.1"/>
    <property type="molecule type" value="Genomic_DNA"/>
</dbReference>
<protein>
    <submittedName>
        <fullName evidence="1">Uncharacterized protein</fullName>
    </submittedName>
</protein>
<name>A0A232EDW2_9HYME</name>
<dbReference type="AlphaFoldDB" id="A0A232EDW2"/>
<gene>
    <name evidence="1" type="ORF">TSAR_006061</name>
</gene>
<sequence length="130" mass="15140">MAEAEIHLDYSNNELFDEMVDKDPTVIEGRKQVKFYFLFKFVLTNGLQRVTCLIWGDELINAYQNEIRIGRIVCLDGAKSKAPVLTQTRRQEWFIAFELIIQNNTSITYHGQHRQMDAGVEVLPQEVTFE</sequence>